<evidence type="ECO:0000313" key="1">
    <source>
        <dbReference type="EMBL" id="EWS75589.1"/>
    </source>
</evidence>
<evidence type="ECO:0000313" key="2">
    <source>
        <dbReference type="Proteomes" id="UP000009168"/>
    </source>
</evidence>
<dbReference type="InParanoid" id="W7XL33"/>
<dbReference type="RefSeq" id="XP_012651889.1">
    <property type="nucleotide sequence ID" value="XM_012796435.1"/>
</dbReference>
<dbReference type="AlphaFoldDB" id="W7XL33"/>
<name>W7XL33_TETTS</name>
<organism evidence="1 2">
    <name type="scientific">Tetrahymena thermophila (strain SB210)</name>
    <dbReference type="NCBI Taxonomy" id="312017"/>
    <lineage>
        <taxon>Eukaryota</taxon>
        <taxon>Sar</taxon>
        <taxon>Alveolata</taxon>
        <taxon>Ciliophora</taxon>
        <taxon>Intramacronucleata</taxon>
        <taxon>Oligohymenophorea</taxon>
        <taxon>Hymenostomatida</taxon>
        <taxon>Tetrahymenina</taxon>
        <taxon>Tetrahymenidae</taxon>
        <taxon>Tetrahymena</taxon>
    </lineage>
</organism>
<keyword evidence="2" id="KW-1185">Reference proteome</keyword>
<dbReference type="Proteomes" id="UP000009168">
    <property type="component" value="Unassembled WGS sequence"/>
</dbReference>
<gene>
    <name evidence="1" type="ORF">TTHERM_000597629</name>
</gene>
<protein>
    <submittedName>
        <fullName evidence="1">Uncharacterized protein</fullName>
    </submittedName>
</protein>
<sequence>MDDQQRKKLFVNVFERNINDRYHGNPKSKQNTKNNLISQQLSDSAKSSDSKIHIEENEDYIVPNEKDQQGIQIKHQDTKNLTSVQNLLLRHQTESTPANYNPSPLQNFYPKIEDQDSLKQINLN</sequence>
<dbReference type="EMBL" id="GG662781">
    <property type="protein sequence ID" value="EWS75589.1"/>
    <property type="molecule type" value="Genomic_DNA"/>
</dbReference>
<proteinExistence type="predicted"/>
<accession>W7XL33</accession>
<dbReference type="KEGG" id="tet:TTHERM_000597629"/>
<reference evidence="2" key="1">
    <citation type="journal article" date="2006" name="PLoS Biol.">
        <title>Macronuclear genome sequence of the ciliate Tetrahymena thermophila, a model eukaryote.</title>
        <authorList>
            <person name="Eisen J.A."/>
            <person name="Coyne R.S."/>
            <person name="Wu M."/>
            <person name="Wu D."/>
            <person name="Thiagarajan M."/>
            <person name="Wortman J.R."/>
            <person name="Badger J.H."/>
            <person name="Ren Q."/>
            <person name="Amedeo P."/>
            <person name="Jones K.M."/>
            <person name="Tallon L.J."/>
            <person name="Delcher A.L."/>
            <person name="Salzberg S.L."/>
            <person name="Silva J.C."/>
            <person name="Haas B.J."/>
            <person name="Majoros W.H."/>
            <person name="Farzad M."/>
            <person name="Carlton J.M."/>
            <person name="Smith R.K. Jr."/>
            <person name="Garg J."/>
            <person name="Pearlman R.E."/>
            <person name="Karrer K.M."/>
            <person name="Sun L."/>
            <person name="Manning G."/>
            <person name="Elde N.C."/>
            <person name="Turkewitz A.P."/>
            <person name="Asai D.J."/>
            <person name="Wilkes D.E."/>
            <person name="Wang Y."/>
            <person name="Cai H."/>
            <person name="Collins K."/>
            <person name="Stewart B.A."/>
            <person name="Lee S.R."/>
            <person name="Wilamowska K."/>
            <person name="Weinberg Z."/>
            <person name="Ruzzo W.L."/>
            <person name="Wloga D."/>
            <person name="Gaertig J."/>
            <person name="Frankel J."/>
            <person name="Tsao C.-C."/>
            <person name="Gorovsky M.A."/>
            <person name="Keeling P.J."/>
            <person name="Waller R.F."/>
            <person name="Patron N.J."/>
            <person name="Cherry J.M."/>
            <person name="Stover N.A."/>
            <person name="Krieger C.J."/>
            <person name="del Toro C."/>
            <person name="Ryder H.F."/>
            <person name="Williamson S.C."/>
            <person name="Barbeau R.A."/>
            <person name="Hamilton E.P."/>
            <person name="Orias E."/>
        </authorList>
    </citation>
    <scope>NUCLEOTIDE SEQUENCE [LARGE SCALE GENOMIC DNA]</scope>
    <source>
        <strain evidence="2">SB210</strain>
    </source>
</reference>
<dbReference type="GeneID" id="24439773"/>